<accession>A0ACC3YH18</accession>
<comment type="caution">
    <text evidence="1">The sequence shown here is derived from an EMBL/GenBank/DDBJ whole genome shotgun (WGS) entry which is preliminary data.</text>
</comment>
<dbReference type="EMBL" id="VUJX02000010">
    <property type="protein sequence ID" value="KAL0931175.1"/>
    <property type="molecule type" value="Genomic_DNA"/>
</dbReference>
<proteinExistence type="predicted"/>
<dbReference type="Proteomes" id="UP000805649">
    <property type="component" value="Unassembled WGS sequence"/>
</dbReference>
<sequence>MADDARDDPVDKRRQRRGLLPPELVNLLGPSLKVGAVTGTAGLFSGIAAGIIRDSTPALFAIASGVQWFALGSTYWLSRSAAIGYWTHEGQLSNSSKVKASALAGGTAGMVGGLIRGPKNIIPGVIVFSLLGGAGQAIINSTQGTTSEVKQEKKSFFQSSWSPLKKLTDDEYREMIDEKMLRIDAEIALIDDKIAELRAAKAAAPLEPQESEPRQVSSRN</sequence>
<reference evidence="1 2" key="1">
    <citation type="journal article" date="2020" name="Phytopathology">
        <title>Genome Sequence Resources of Colletotrichum truncatum, C. plurivorum, C. musicola, and C. sojae: Four Species Pathogenic to Soybean (Glycine max).</title>
        <authorList>
            <person name="Rogerio F."/>
            <person name="Boufleur T.R."/>
            <person name="Ciampi-Guillardi M."/>
            <person name="Sukno S.A."/>
            <person name="Thon M.R."/>
            <person name="Massola Junior N.S."/>
            <person name="Baroncelli R."/>
        </authorList>
    </citation>
    <scope>NUCLEOTIDE SEQUENCE [LARGE SCALE GENOMIC DNA]</scope>
    <source>
        <strain evidence="1 2">CMES1059</strain>
    </source>
</reference>
<evidence type="ECO:0000313" key="1">
    <source>
        <dbReference type="EMBL" id="KAL0931175.1"/>
    </source>
</evidence>
<evidence type="ECO:0000313" key="2">
    <source>
        <dbReference type="Proteomes" id="UP000805649"/>
    </source>
</evidence>
<name>A0ACC3YH18_COLTU</name>
<organism evidence="1 2">
    <name type="scientific">Colletotrichum truncatum</name>
    <name type="common">Anthracnose fungus</name>
    <name type="synonym">Colletotrichum capsici</name>
    <dbReference type="NCBI Taxonomy" id="5467"/>
    <lineage>
        <taxon>Eukaryota</taxon>
        <taxon>Fungi</taxon>
        <taxon>Dikarya</taxon>
        <taxon>Ascomycota</taxon>
        <taxon>Pezizomycotina</taxon>
        <taxon>Sordariomycetes</taxon>
        <taxon>Hypocreomycetidae</taxon>
        <taxon>Glomerellales</taxon>
        <taxon>Glomerellaceae</taxon>
        <taxon>Colletotrichum</taxon>
        <taxon>Colletotrichum truncatum species complex</taxon>
    </lineage>
</organism>
<gene>
    <name evidence="1" type="ORF">CTRU02_213910</name>
</gene>
<keyword evidence="2" id="KW-1185">Reference proteome</keyword>
<protein>
    <submittedName>
        <fullName evidence="1">Uncharacterized protein</fullName>
    </submittedName>
</protein>